<dbReference type="InterPro" id="IPR008921">
    <property type="entry name" value="DNA_pol3_clamp-load_cplx_C"/>
</dbReference>
<dbReference type="SUPFAM" id="SSF48019">
    <property type="entry name" value="post-AAA+ oligomerization domain-like"/>
    <property type="match status" value="1"/>
</dbReference>
<name>A0A9N8WAE7_FUNMO</name>
<comment type="caution">
    <text evidence="1">The sequence shown here is derived from an EMBL/GenBank/DDBJ whole genome shotgun (WGS) entry which is preliminary data.</text>
</comment>
<protein>
    <submittedName>
        <fullName evidence="1">16745_t:CDS:1</fullName>
    </submittedName>
</protein>
<gene>
    <name evidence="1" type="ORF">FMOSSE_LOCUS3003</name>
</gene>
<dbReference type="Gene3D" id="1.20.272.10">
    <property type="match status" value="1"/>
</dbReference>
<dbReference type="GO" id="GO:0003677">
    <property type="term" value="F:DNA binding"/>
    <property type="evidence" value="ECO:0007669"/>
    <property type="project" value="InterPro"/>
</dbReference>
<dbReference type="AlphaFoldDB" id="A0A9N8WAE7"/>
<evidence type="ECO:0000313" key="2">
    <source>
        <dbReference type="Proteomes" id="UP000789375"/>
    </source>
</evidence>
<dbReference type="Pfam" id="PF22534">
    <property type="entry name" value="RFC_C"/>
    <property type="match status" value="1"/>
</dbReference>
<sequence>MTIEISSLDKIRDSLYELLNTYILPSNLMKYLFLAIVRRADNNVKCEILEKAAEFEHRSVIGSKAIIHIEAFVINAMYIIGRHKEGLNQESMDID</sequence>
<proteinExistence type="predicted"/>
<accession>A0A9N8WAE7</accession>
<dbReference type="EMBL" id="CAJVPP010000417">
    <property type="protein sequence ID" value="CAG8480592.1"/>
    <property type="molecule type" value="Genomic_DNA"/>
</dbReference>
<reference evidence="1" key="1">
    <citation type="submission" date="2021-06" db="EMBL/GenBank/DDBJ databases">
        <authorList>
            <person name="Kallberg Y."/>
            <person name="Tangrot J."/>
            <person name="Rosling A."/>
        </authorList>
    </citation>
    <scope>NUCLEOTIDE SEQUENCE</scope>
    <source>
        <strain evidence="1">87-6 pot B 2015</strain>
    </source>
</reference>
<keyword evidence="2" id="KW-1185">Reference proteome</keyword>
<organism evidence="1 2">
    <name type="scientific">Funneliformis mosseae</name>
    <name type="common">Endomycorrhizal fungus</name>
    <name type="synonym">Glomus mosseae</name>
    <dbReference type="NCBI Taxonomy" id="27381"/>
    <lineage>
        <taxon>Eukaryota</taxon>
        <taxon>Fungi</taxon>
        <taxon>Fungi incertae sedis</taxon>
        <taxon>Mucoromycota</taxon>
        <taxon>Glomeromycotina</taxon>
        <taxon>Glomeromycetes</taxon>
        <taxon>Glomerales</taxon>
        <taxon>Glomeraceae</taxon>
        <taxon>Funneliformis</taxon>
    </lineage>
</organism>
<dbReference type="GO" id="GO:0006260">
    <property type="term" value="P:DNA replication"/>
    <property type="evidence" value="ECO:0007669"/>
    <property type="project" value="InterPro"/>
</dbReference>
<evidence type="ECO:0000313" key="1">
    <source>
        <dbReference type="EMBL" id="CAG8480592.1"/>
    </source>
</evidence>
<dbReference type="Proteomes" id="UP000789375">
    <property type="component" value="Unassembled WGS sequence"/>
</dbReference>